<gene>
    <name evidence="2" type="ORF">EF096_16705</name>
</gene>
<dbReference type="EMBL" id="RKKU01000027">
    <property type="protein sequence ID" value="ROZ81725.1"/>
    <property type="molecule type" value="Genomic_DNA"/>
</dbReference>
<comment type="caution">
    <text evidence="2">The sequence shown here is derived from an EMBL/GenBank/DDBJ whole genome shotgun (WGS) entry which is preliminary data.</text>
</comment>
<proteinExistence type="predicted"/>
<dbReference type="InterPro" id="IPR004045">
    <property type="entry name" value="Glutathione_S-Trfase_N"/>
</dbReference>
<dbReference type="InterPro" id="IPR036249">
    <property type="entry name" value="Thioredoxin-like_sf"/>
</dbReference>
<dbReference type="InterPro" id="IPR036282">
    <property type="entry name" value="Glutathione-S-Trfase_C_sf"/>
</dbReference>
<sequence>MPNEHTPYTLYGSPHSLYTGKARCYLRNQGIDYVEVSPSHPDFATRILPQIGRGIIPVLETPDGRVIQDTIDIIDFFEGQGVPYPAYPSTPLQHSLAVIIEYYGGQAMLKQAMHYRWSYREQQEAFLRHAFASSSGAVMAEKIMGRMNSYLPRLGVNPDSVALIEQSFETLLDLLDAHFAELPYLLGGRPSIADYGLIGPMFAHLGRDPVPAGIMKKRAPRVYRWVERMTAPGLDLVDYPDCLAEFWPHDEIPPTLEPVLRHIAADIFPELTDKLAFLDAWVARRQPAQGEPVTDKPQVRQVGLVETEYQGAPVEVGVEPYLLFVLQRAADLLATLPSAHAQVVMAQLQQLGLAAAIPAVSSYRVERSNNIEVWALPTTG</sequence>
<feature type="domain" description="GST N-terminal" evidence="1">
    <location>
        <begin position="10"/>
        <end position="79"/>
    </location>
</feature>
<dbReference type="RefSeq" id="WP_123890924.1">
    <property type="nucleotide sequence ID" value="NZ_JBPYCX010000005.1"/>
</dbReference>
<reference evidence="2 3" key="1">
    <citation type="submission" date="2018-11" db="EMBL/GenBank/DDBJ databases">
        <authorList>
            <person name="Jang G.I."/>
            <person name="Hwang C.Y."/>
        </authorList>
    </citation>
    <scope>NUCLEOTIDE SEQUENCE [LARGE SCALE GENOMIC DNA]</scope>
    <source>
        <strain evidence="2 3">SSM26</strain>
    </source>
</reference>
<dbReference type="Gene3D" id="3.40.30.10">
    <property type="entry name" value="Glutaredoxin"/>
    <property type="match status" value="1"/>
</dbReference>
<dbReference type="CDD" id="cd00299">
    <property type="entry name" value="GST_C_family"/>
    <property type="match status" value="1"/>
</dbReference>
<protein>
    <submittedName>
        <fullName evidence="2">Glutathione S-transferase family protein</fullName>
    </submittedName>
</protein>
<dbReference type="SUPFAM" id="SSF52833">
    <property type="entry name" value="Thioredoxin-like"/>
    <property type="match status" value="1"/>
</dbReference>
<keyword evidence="3" id="KW-1185">Reference proteome</keyword>
<dbReference type="Proteomes" id="UP000275199">
    <property type="component" value="Unassembled WGS sequence"/>
</dbReference>
<dbReference type="Gene3D" id="1.20.1050.10">
    <property type="match status" value="1"/>
</dbReference>
<dbReference type="Pfam" id="PF13410">
    <property type="entry name" value="GST_C_2"/>
    <property type="match status" value="1"/>
</dbReference>
<dbReference type="Pfam" id="PF13417">
    <property type="entry name" value="GST_N_3"/>
    <property type="match status" value="1"/>
</dbReference>
<organism evidence="2 3">
    <name type="scientific">Pseudomonas neustonica</name>
    <dbReference type="NCBI Taxonomy" id="2487346"/>
    <lineage>
        <taxon>Bacteria</taxon>
        <taxon>Pseudomonadati</taxon>
        <taxon>Pseudomonadota</taxon>
        <taxon>Gammaproteobacteria</taxon>
        <taxon>Pseudomonadales</taxon>
        <taxon>Pseudomonadaceae</taxon>
        <taxon>Pseudomonas</taxon>
    </lineage>
</organism>
<evidence type="ECO:0000313" key="3">
    <source>
        <dbReference type="Proteomes" id="UP000275199"/>
    </source>
</evidence>
<evidence type="ECO:0000313" key="2">
    <source>
        <dbReference type="EMBL" id="ROZ81725.1"/>
    </source>
</evidence>
<name>A0ABX9XE46_9PSED</name>
<accession>A0ABX9XE46</accession>
<evidence type="ECO:0000259" key="1">
    <source>
        <dbReference type="Pfam" id="PF13417"/>
    </source>
</evidence>
<dbReference type="SUPFAM" id="SSF47616">
    <property type="entry name" value="GST C-terminal domain-like"/>
    <property type="match status" value="1"/>
</dbReference>